<dbReference type="PANTHER" id="PTHR13554:SF10">
    <property type="entry name" value="26S PROTEASOME NON-ATPASE REGULATORY SUBUNIT 5"/>
    <property type="match status" value="1"/>
</dbReference>
<gene>
    <name evidence="3" type="ORF">GCK32_003132</name>
</gene>
<dbReference type="Gene3D" id="1.25.10.10">
    <property type="entry name" value="Leucine-rich Repeat Variant"/>
    <property type="match status" value="1"/>
</dbReference>
<comment type="similarity">
    <text evidence="1">Belongs to the proteasome subunit S5B/HSM3 family.</text>
</comment>
<evidence type="ECO:0000256" key="2">
    <source>
        <dbReference type="ARBA" id="ARBA00014933"/>
    </source>
</evidence>
<sequence>MVAIDVKQVDPNAWLECKDVMSMLLNAIPVSTLLETQQIMLLTALESCPSHVVAALAAHLTSHQDVVSPLLNGVAQAVAVAFARRINDSDIFEQILLFAMQRGYYTPALAPILQSLVGELSGNDILVALAAMDALSDVAIASNVGASVVNESGAPQKIYELMQSSKDAPDGGFIYPCRENNIFEILFTGDQGVQRVMEAFAAALSSGPIELRVRHVDALAILFEHGEETLLAQWFSYMGAQMPSLLLSLVQKPFPDLRLASLRTFASLLKHQFALQTFLGLSGFVDWLVDQSTEHEWEACRLKGDIIRALIASDSPLIDAPLKIRLRAYFVAPKKDPEVEMML</sequence>
<evidence type="ECO:0000313" key="4">
    <source>
        <dbReference type="Proteomes" id="UP001331761"/>
    </source>
</evidence>
<dbReference type="InterPro" id="IPR011989">
    <property type="entry name" value="ARM-like"/>
</dbReference>
<dbReference type="Proteomes" id="UP001331761">
    <property type="component" value="Unassembled WGS sequence"/>
</dbReference>
<keyword evidence="3" id="KW-0647">Proteasome</keyword>
<dbReference type="EMBL" id="WIXE01006890">
    <property type="protein sequence ID" value="KAK5980888.1"/>
    <property type="molecule type" value="Genomic_DNA"/>
</dbReference>
<evidence type="ECO:0000313" key="3">
    <source>
        <dbReference type="EMBL" id="KAK5980888.1"/>
    </source>
</evidence>
<organism evidence="3 4">
    <name type="scientific">Trichostrongylus colubriformis</name>
    <name type="common">Black scour worm</name>
    <dbReference type="NCBI Taxonomy" id="6319"/>
    <lineage>
        <taxon>Eukaryota</taxon>
        <taxon>Metazoa</taxon>
        <taxon>Ecdysozoa</taxon>
        <taxon>Nematoda</taxon>
        <taxon>Chromadorea</taxon>
        <taxon>Rhabditida</taxon>
        <taxon>Rhabditina</taxon>
        <taxon>Rhabditomorpha</taxon>
        <taxon>Strongyloidea</taxon>
        <taxon>Trichostrongylidae</taxon>
        <taxon>Trichostrongylus</taxon>
    </lineage>
</organism>
<protein>
    <recommendedName>
        <fullName evidence="2">26S proteasome non-ATPase regulatory subunit 5</fullName>
    </recommendedName>
</protein>
<dbReference type="InterPro" id="IPR019538">
    <property type="entry name" value="PSMD5"/>
</dbReference>
<reference evidence="3 4" key="1">
    <citation type="submission" date="2019-10" db="EMBL/GenBank/DDBJ databases">
        <title>Assembly and Annotation for the nematode Trichostrongylus colubriformis.</title>
        <authorList>
            <person name="Martin J."/>
        </authorList>
    </citation>
    <scope>NUCLEOTIDE SEQUENCE [LARGE SCALE GENOMIC DNA]</scope>
    <source>
        <strain evidence="3">G859</strain>
        <tissue evidence="3">Whole worm</tissue>
    </source>
</reference>
<dbReference type="GO" id="GO:0043248">
    <property type="term" value="P:proteasome assembly"/>
    <property type="evidence" value="ECO:0007669"/>
    <property type="project" value="InterPro"/>
</dbReference>
<dbReference type="AlphaFoldDB" id="A0AAN8GAY1"/>
<evidence type="ECO:0000256" key="1">
    <source>
        <dbReference type="ARBA" id="ARBA00006823"/>
    </source>
</evidence>
<proteinExistence type="inferred from homology"/>
<dbReference type="GO" id="GO:0000502">
    <property type="term" value="C:proteasome complex"/>
    <property type="evidence" value="ECO:0007669"/>
    <property type="project" value="UniProtKB-KW"/>
</dbReference>
<dbReference type="InterPro" id="IPR016024">
    <property type="entry name" value="ARM-type_fold"/>
</dbReference>
<keyword evidence="4" id="KW-1185">Reference proteome</keyword>
<dbReference type="GO" id="GO:0005829">
    <property type="term" value="C:cytosol"/>
    <property type="evidence" value="ECO:0007669"/>
    <property type="project" value="TreeGrafter"/>
</dbReference>
<dbReference type="PANTHER" id="PTHR13554">
    <property type="entry name" value="26S PROTEASOME NON-ATPASE REGULATORY SUBUNIT 5-RELATED"/>
    <property type="match status" value="1"/>
</dbReference>
<name>A0AAN8GAY1_TRICO</name>
<comment type="caution">
    <text evidence="3">The sequence shown here is derived from an EMBL/GenBank/DDBJ whole genome shotgun (WGS) entry which is preliminary data.</text>
</comment>
<dbReference type="Pfam" id="PF10508">
    <property type="entry name" value="Proteasom_PSMB"/>
    <property type="match status" value="2"/>
</dbReference>
<dbReference type="SUPFAM" id="SSF48371">
    <property type="entry name" value="ARM repeat"/>
    <property type="match status" value="1"/>
</dbReference>
<accession>A0AAN8GAY1</accession>